<dbReference type="OMA" id="WFWTCAQ"/>
<dbReference type="GO" id="GO:0008270">
    <property type="term" value="F:zinc ion binding"/>
    <property type="evidence" value="ECO:0007669"/>
    <property type="project" value="UniProtKB-KW"/>
</dbReference>
<dbReference type="STRING" id="1328760.A0A165HNH9"/>
<evidence type="ECO:0000256" key="4">
    <source>
        <dbReference type="PROSITE-ProRule" id="PRU01343"/>
    </source>
</evidence>
<feature type="compositionally biased region" description="Low complexity" evidence="5">
    <location>
        <begin position="153"/>
        <end position="171"/>
    </location>
</feature>
<dbReference type="RefSeq" id="XP_018189329.1">
    <property type="nucleotide sequence ID" value="XM_018335025.1"/>
</dbReference>
<evidence type="ECO:0000256" key="3">
    <source>
        <dbReference type="ARBA" id="ARBA00022833"/>
    </source>
</evidence>
<gene>
    <name evidence="7" type="ORF">L228DRAFT_267741</name>
</gene>
<evidence type="ECO:0000256" key="5">
    <source>
        <dbReference type="SAM" id="MobiDB-lite"/>
    </source>
</evidence>
<accession>A0A165HNH9</accession>
<feature type="region of interest" description="Disordered" evidence="5">
    <location>
        <begin position="104"/>
        <end position="178"/>
    </location>
</feature>
<dbReference type="InterPro" id="IPR010666">
    <property type="entry name" value="Znf_GRF"/>
</dbReference>
<dbReference type="PROSITE" id="PS51999">
    <property type="entry name" value="ZF_GRF"/>
    <property type="match status" value="1"/>
</dbReference>
<feature type="compositionally biased region" description="Low complexity" evidence="5">
    <location>
        <begin position="302"/>
        <end position="312"/>
    </location>
</feature>
<feature type="region of interest" description="Disordered" evidence="5">
    <location>
        <begin position="202"/>
        <end position="249"/>
    </location>
</feature>
<sequence>MYRNQGNDFGANRGQGRAAQAQGAGQRQEGWGRGRVGYSKVPLKGLFADGVWYCNCEPRLPASHFQTKNGGKNHGRWFYTCQKPQHQRCKFFLWEDEAKPREAAAVLNNSRSEPEPVSGLHAQAKNEAPRTPNQQYGHNNTITPPRTGRAALRSPSNTASPSPSRAARGPSNTAADEEPFEWPLTGEEEVALTQEVDSAFEHGAKRSDMASNKDSARKIPPDPFPETPKKGNGAGSETLTTPGKRRRSLFEEDGAIGLPTPVTERKIDNPFLTPSTDKTRRKLFTSGSEAVIASPNIKTEFPSSPSATPSPSRFRDVGGTEEKQSELIKEVFGLLEEHDVRLNQATKDALGLSLGKHAVRMQGIAKGRDISRAVIKERDAKIAMLQHRIETLEADRETDKAMIYYLKQKQHEKD</sequence>
<dbReference type="Proteomes" id="UP000076632">
    <property type="component" value="Unassembled WGS sequence"/>
</dbReference>
<evidence type="ECO:0000313" key="7">
    <source>
        <dbReference type="EMBL" id="KZF23774.1"/>
    </source>
</evidence>
<evidence type="ECO:0000256" key="1">
    <source>
        <dbReference type="ARBA" id="ARBA00022723"/>
    </source>
</evidence>
<keyword evidence="8" id="KW-1185">Reference proteome</keyword>
<dbReference type="Pfam" id="PF06839">
    <property type="entry name" value="Zn_ribbon_GRF"/>
    <property type="match status" value="1"/>
</dbReference>
<dbReference type="GeneID" id="28900162"/>
<keyword evidence="1" id="KW-0479">Metal-binding</keyword>
<feature type="domain" description="GRF-type" evidence="6">
    <location>
        <begin position="54"/>
        <end position="98"/>
    </location>
</feature>
<protein>
    <recommendedName>
        <fullName evidence="6">GRF-type domain-containing protein</fullName>
    </recommendedName>
</protein>
<evidence type="ECO:0000256" key="2">
    <source>
        <dbReference type="ARBA" id="ARBA00022771"/>
    </source>
</evidence>
<dbReference type="EMBL" id="KV407457">
    <property type="protein sequence ID" value="KZF23774.1"/>
    <property type="molecule type" value="Genomic_DNA"/>
</dbReference>
<feature type="compositionally biased region" description="Polar residues" evidence="5">
    <location>
        <begin position="131"/>
        <end position="144"/>
    </location>
</feature>
<proteinExistence type="predicted"/>
<name>A0A165HNH9_XYLHT</name>
<dbReference type="AlphaFoldDB" id="A0A165HNH9"/>
<organism evidence="7 8">
    <name type="scientific">Xylona heveae (strain CBS 132557 / TC161)</name>
    <dbReference type="NCBI Taxonomy" id="1328760"/>
    <lineage>
        <taxon>Eukaryota</taxon>
        <taxon>Fungi</taxon>
        <taxon>Dikarya</taxon>
        <taxon>Ascomycota</taxon>
        <taxon>Pezizomycotina</taxon>
        <taxon>Xylonomycetes</taxon>
        <taxon>Xylonales</taxon>
        <taxon>Xylonaceae</taxon>
        <taxon>Xylona</taxon>
    </lineage>
</organism>
<reference evidence="7 8" key="1">
    <citation type="journal article" date="2016" name="Fungal Biol.">
        <title>The genome of Xylona heveae provides a window into fungal endophytism.</title>
        <authorList>
            <person name="Gazis R."/>
            <person name="Kuo A."/>
            <person name="Riley R."/>
            <person name="LaButti K."/>
            <person name="Lipzen A."/>
            <person name="Lin J."/>
            <person name="Amirebrahimi M."/>
            <person name="Hesse C.N."/>
            <person name="Spatafora J.W."/>
            <person name="Henrissat B."/>
            <person name="Hainaut M."/>
            <person name="Grigoriev I.V."/>
            <person name="Hibbett D.S."/>
        </authorList>
    </citation>
    <scope>NUCLEOTIDE SEQUENCE [LARGE SCALE GENOMIC DNA]</scope>
    <source>
        <strain evidence="7 8">TC161</strain>
    </source>
</reference>
<feature type="region of interest" description="Disordered" evidence="5">
    <location>
        <begin position="1"/>
        <end position="34"/>
    </location>
</feature>
<feature type="region of interest" description="Disordered" evidence="5">
    <location>
        <begin position="298"/>
        <end position="319"/>
    </location>
</feature>
<keyword evidence="3" id="KW-0862">Zinc</keyword>
<dbReference type="OrthoDB" id="430051at2759"/>
<evidence type="ECO:0000259" key="6">
    <source>
        <dbReference type="PROSITE" id="PS51999"/>
    </source>
</evidence>
<evidence type="ECO:0000313" key="8">
    <source>
        <dbReference type="Proteomes" id="UP000076632"/>
    </source>
</evidence>
<feature type="region of interest" description="Disordered" evidence="5">
    <location>
        <begin position="259"/>
        <end position="278"/>
    </location>
</feature>
<feature type="compositionally biased region" description="Low complexity" evidence="5">
    <location>
        <begin position="10"/>
        <end position="29"/>
    </location>
</feature>
<keyword evidence="2 4" id="KW-0863">Zinc-finger</keyword>
<dbReference type="InParanoid" id="A0A165HNH9"/>